<sequence length="102" mass="10631">MIPHGLPTRVHGKCAVVRQIALKLQGGLDDLMSVTDMIRSVGAGPSTNRLQVKTMVASASLPQRLGLAKAIPACGWSVCAARLAGAVGEPRSLSADRRNGFP</sequence>
<dbReference type="SUPFAM" id="SSF64288">
    <property type="entry name" value="Chorismate lyase-like"/>
    <property type="match status" value="1"/>
</dbReference>
<dbReference type="Proteomes" id="UP000187012">
    <property type="component" value="Unassembled WGS sequence"/>
</dbReference>
<dbReference type="EMBL" id="CYGX02000042">
    <property type="protein sequence ID" value="SIT43414.1"/>
    <property type="molecule type" value="Genomic_DNA"/>
</dbReference>
<proteinExistence type="predicted"/>
<dbReference type="AlphaFoldDB" id="A0A1N7S7R8"/>
<evidence type="ECO:0000313" key="2">
    <source>
        <dbReference type="Proteomes" id="UP000187012"/>
    </source>
</evidence>
<reference evidence="1 2" key="1">
    <citation type="submission" date="2016-12" db="EMBL/GenBank/DDBJ databases">
        <authorList>
            <person name="Song W.-J."/>
            <person name="Kurnit D.M."/>
        </authorList>
    </citation>
    <scope>NUCLEOTIDE SEQUENCE [LARGE SCALE GENOMIC DNA]</scope>
    <source>
        <strain evidence="1 2">STM7296</strain>
    </source>
</reference>
<gene>
    <name evidence="1" type="ORF">BN2475_420098</name>
</gene>
<evidence type="ECO:0000313" key="1">
    <source>
        <dbReference type="EMBL" id="SIT43414.1"/>
    </source>
</evidence>
<keyword evidence="2" id="KW-1185">Reference proteome</keyword>
<name>A0A1N7S7R8_9BURK</name>
<organism evidence="1 2">
    <name type="scientific">Paraburkholderia ribeironis</name>
    <dbReference type="NCBI Taxonomy" id="1247936"/>
    <lineage>
        <taxon>Bacteria</taxon>
        <taxon>Pseudomonadati</taxon>
        <taxon>Pseudomonadota</taxon>
        <taxon>Betaproteobacteria</taxon>
        <taxon>Burkholderiales</taxon>
        <taxon>Burkholderiaceae</taxon>
        <taxon>Paraburkholderia</taxon>
    </lineage>
</organism>
<dbReference type="STRING" id="1247936.BN2475_420098"/>
<protein>
    <submittedName>
        <fullName evidence="1">Uncharacterized protein</fullName>
    </submittedName>
</protein>
<dbReference type="InterPro" id="IPR028978">
    <property type="entry name" value="Chorismate_lyase_/UTRA_dom_sf"/>
</dbReference>
<accession>A0A1N7S7R8</accession>